<feature type="region of interest" description="Disordered" evidence="2">
    <location>
        <begin position="213"/>
        <end position="317"/>
    </location>
</feature>
<feature type="compositionally biased region" description="Low complexity" evidence="2">
    <location>
        <begin position="229"/>
        <end position="317"/>
    </location>
</feature>
<proteinExistence type="predicted"/>
<reference evidence="6" key="1">
    <citation type="submission" date="2020-08" db="EMBL/GenBank/DDBJ databases">
        <title>Multicomponent nature underlies the extraordinary mechanical properties of spider dragline silk.</title>
        <authorList>
            <person name="Kono N."/>
            <person name="Nakamura H."/>
            <person name="Mori M."/>
            <person name="Yoshida Y."/>
            <person name="Ohtoshi R."/>
            <person name="Malay A.D."/>
            <person name="Moran D.A.P."/>
            <person name="Tomita M."/>
            <person name="Numata K."/>
            <person name="Arakawa K."/>
        </authorList>
    </citation>
    <scope>NUCLEOTIDE SEQUENCE</scope>
</reference>
<dbReference type="InterPro" id="IPR036024">
    <property type="entry name" value="Somatomedin_B-like_dom_sf"/>
</dbReference>
<accession>A0A8X6X2N2</accession>
<evidence type="ECO:0000256" key="3">
    <source>
        <dbReference type="SAM" id="Phobius"/>
    </source>
</evidence>
<dbReference type="InterPro" id="IPR051560">
    <property type="entry name" value="MAM_domain-containing"/>
</dbReference>
<keyword evidence="1" id="KW-1015">Disulfide bond</keyword>
<dbReference type="PANTHER" id="PTHR23282">
    <property type="entry name" value="APICAL ENDOSOMAL GLYCOPROTEIN PRECURSOR"/>
    <property type="match status" value="1"/>
</dbReference>
<dbReference type="SUPFAM" id="SSF49899">
    <property type="entry name" value="Concanavalin A-like lectins/glucanases"/>
    <property type="match status" value="1"/>
</dbReference>
<dbReference type="GO" id="GO:0016020">
    <property type="term" value="C:membrane"/>
    <property type="evidence" value="ECO:0007669"/>
    <property type="project" value="InterPro"/>
</dbReference>
<dbReference type="SMART" id="SM00201">
    <property type="entry name" value="SO"/>
    <property type="match status" value="1"/>
</dbReference>
<dbReference type="PANTHER" id="PTHR23282:SF101">
    <property type="entry name" value="MAM DOMAIN-CONTAINING PROTEIN"/>
    <property type="match status" value="1"/>
</dbReference>
<dbReference type="InterPro" id="IPR001212">
    <property type="entry name" value="Somatomedin_B_dom"/>
</dbReference>
<dbReference type="SUPFAM" id="SSF90188">
    <property type="entry name" value="Somatomedin B domain"/>
    <property type="match status" value="1"/>
</dbReference>
<feature type="compositionally biased region" description="Polar residues" evidence="2">
    <location>
        <begin position="213"/>
        <end position="228"/>
    </location>
</feature>
<feature type="compositionally biased region" description="Low complexity" evidence="2">
    <location>
        <begin position="355"/>
        <end position="371"/>
    </location>
</feature>
<dbReference type="PROSITE" id="PS00524">
    <property type="entry name" value="SMB_1"/>
    <property type="match status" value="1"/>
</dbReference>
<comment type="caution">
    <text evidence="6">The sequence shown here is derived from an EMBL/GenBank/DDBJ whole genome shotgun (WGS) entry which is preliminary data.</text>
</comment>
<dbReference type="InterPro" id="IPR013320">
    <property type="entry name" value="ConA-like_dom_sf"/>
</dbReference>
<dbReference type="Gene3D" id="4.10.410.20">
    <property type="match status" value="1"/>
</dbReference>
<feature type="region of interest" description="Disordered" evidence="2">
    <location>
        <begin position="355"/>
        <end position="378"/>
    </location>
</feature>
<gene>
    <name evidence="6" type="primary">AVEN_71573_1</name>
    <name evidence="6" type="ORF">TNIN_490621</name>
</gene>
<dbReference type="Proteomes" id="UP000886998">
    <property type="component" value="Unassembled WGS sequence"/>
</dbReference>
<dbReference type="Pfam" id="PF00629">
    <property type="entry name" value="MAM"/>
    <property type="match status" value="1"/>
</dbReference>
<protein>
    <submittedName>
        <fullName evidence="6">Uncharacterized protein</fullName>
    </submittedName>
</protein>
<dbReference type="OrthoDB" id="6437852at2759"/>
<evidence type="ECO:0000313" key="7">
    <source>
        <dbReference type="Proteomes" id="UP000886998"/>
    </source>
</evidence>
<feature type="transmembrane region" description="Helical" evidence="3">
    <location>
        <begin position="498"/>
        <end position="520"/>
    </location>
</feature>
<dbReference type="EMBL" id="BMAV01004199">
    <property type="protein sequence ID" value="GFY44351.1"/>
    <property type="molecule type" value="Genomic_DNA"/>
</dbReference>
<organism evidence="6 7">
    <name type="scientific">Trichonephila inaurata madagascariensis</name>
    <dbReference type="NCBI Taxonomy" id="2747483"/>
    <lineage>
        <taxon>Eukaryota</taxon>
        <taxon>Metazoa</taxon>
        <taxon>Ecdysozoa</taxon>
        <taxon>Arthropoda</taxon>
        <taxon>Chelicerata</taxon>
        <taxon>Arachnida</taxon>
        <taxon>Araneae</taxon>
        <taxon>Araneomorphae</taxon>
        <taxon>Entelegynae</taxon>
        <taxon>Araneoidea</taxon>
        <taxon>Nephilidae</taxon>
        <taxon>Trichonephila</taxon>
        <taxon>Trichonephila inaurata</taxon>
    </lineage>
</organism>
<keyword evidence="7" id="KW-1185">Reference proteome</keyword>
<evidence type="ECO:0000259" key="4">
    <source>
        <dbReference type="PROSITE" id="PS50060"/>
    </source>
</evidence>
<dbReference type="AlphaFoldDB" id="A0A8X6X2N2"/>
<evidence type="ECO:0000313" key="6">
    <source>
        <dbReference type="EMBL" id="GFY44351.1"/>
    </source>
</evidence>
<keyword evidence="3" id="KW-1133">Transmembrane helix</keyword>
<feature type="domain" description="SMB" evidence="5">
    <location>
        <begin position="90"/>
        <end position="133"/>
    </location>
</feature>
<name>A0A8X6X2N2_9ARAC</name>
<dbReference type="PROSITE" id="PS50958">
    <property type="entry name" value="SMB_2"/>
    <property type="match status" value="1"/>
</dbReference>
<evidence type="ECO:0000259" key="5">
    <source>
        <dbReference type="PROSITE" id="PS50958"/>
    </source>
</evidence>
<evidence type="ECO:0000256" key="1">
    <source>
        <dbReference type="ARBA" id="ARBA00023157"/>
    </source>
</evidence>
<feature type="domain" description="MAM" evidence="4">
    <location>
        <begin position="1"/>
        <end position="77"/>
    </location>
</feature>
<dbReference type="InterPro" id="IPR000998">
    <property type="entry name" value="MAM_dom"/>
</dbReference>
<evidence type="ECO:0000256" key="2">
    <source>
        <dbReference type="SAM" id="MobiDB-lite"/>
    </source>
</evidence>
<sequence>MLGGLKVYVKPESQVFGELPAAWVTFGDQGNHWFRGNISIPHFSERFQIIIEGIRGTSYIGDSAIDDVSVRTVDCDNVGNSTDNDTSVIMADSCRGRCRESDNSSSCGCNDDCVWSSTCCDDFSSICTKGEGDESKEEIPIPVDRPMFGTTIRLETETVDLISSETSTQGSTDSISILPTLQSTSVSSPISTSSNPKESEISVDITVNVTVPSSEVKSSNPTTKISDATSSMSTTSTTISSTSSTSSSSSSSTTTTPATTTTSTTTTTTTTTTPIPTTSTSTTPPPTASTISPTTTSTTSSTTTTSTTSPTTTTSATVKSTLPITSSSVSILSSSTSTLSSKPVVVPIEVSSTLPRVTTPTTPATTTTPEPQMESTQSTRRIYNLRPRVRTTPITTSSTRSISALTTQAYQSTSTQQSSRVFSPTIHTSTKIHVTTSRSVFRWPTTPTPARVLTDPPPIYVDLRKNFTSKPIVKPSEISVLDTEAHAAKASSDNGQPVITIISVIIVIIICIAAGLVFFMRRLKAKKLSKLEDDSEMKFLSENEVVEYSDSSALDRINFNPQ</sequence>
<dbReference type="Pfam" id="PF01033">
    <property type="entry name" value="Somatomedin_B"/>
    <property type="match status" value="1"/>
</dbReference>
<keyword evidence="3" id="KW-0472">Membrane</keyword>
<dbReference type="PROSITE" id="PS50060">
    <property type="entry name" value="MAM_2"/>
    <property type="match status" value="1"/>
</dbReference>
<keyword evidence="3" id="KW-0812">Transmembrane</keyword>
<dbReference type="Gene3D" id="2.60.120.200">
    <property type="match status" value="1"/>
</dbReference>